<name>A0A6N8L4M5_9SPHI</name>
<feature type="transmembrane region" description="Helical" evidence="2">
    <location>
        <begin position="131"/>
        <end position="150"/>
    </location>
</feature>
<comment type="caution">
    <text evidence="4">The sequence shown here is derived from an EMBL/GenBank/DDBJ whole genome shotgun (WGS) entry which is preliminary data.</text>
</comment>
<feature type="transmembrane region" description="Helical" evidence="2">
    <location>
        <begin position="37"/>
        <end position="52"/>
    </location>
</feature>
<keyword evidence="1" id="KW-0998">Cell outer membrane</keyword>
<dbReference type="InterPro" id="IPR052173">
    <property type="entry name" value="Beta-lactam_resp_regulator"/>
</dbReference>
<dbReference type="Gene3D" id="2.170.130.10">
    <property type="entry name" value="TonB-dependent receptor, plug domain"/>
    <property type="match status" value="1"/>
</dbReference>
<feature type="transmembrane region" description="Helical" evidence="2">
    <location>
        <begin position="87"/>
        <end position="110"/>
    </location>
</feature>
<dbReference type="OrthoDB" id="649093at2"/>
<keyword evidence="1" id="KW-1134">Transmembrane beta strand</keyword>
<comment type="subcellular location">
    <subcellularLocation>
        <location evidence="1">Cell outer membrane</location>
        <topology evidence="1">Multi-pass membrane protein</topology>
    </subcellularLocation>
</comment>
<reference evidence="4 5" key="1">
    <citation type="submission" date="2019-12" db="EMBL/GenBank/DDBJ databases">
        <authorList>
            <person name="Dong K."/>
        </authorList>
    </citation>
    <scope>NUCLEOTIDE SEQUENCE [LARGE SCALE GENOMIC DNA]</scope>
    <source>
        <strain evidence="4 5">JCM 31225</strain>
    </source>
</reference>
<protein>
    <recommendedName>
        <fullName evidence="3">Peptidase M56 domain-containing protein</fullName>
    </recommendedName>
</protein>
<keyword evidence="1 2" id="KW-0812">Transmembrane</keyword>
<dbReference type="CDD" id="cd07341">
    <property type="entry name" value="M56_BlaR1_MecR1_like"/>
    <property type="match status" value="1"/>
</dbReference>
<dbReference type="InterPro" id="IPR008756">
    <property type="entry name" value="Peptidase_M56"/>
</dbReference>
<feature type="transmembrane region" description="Helical" evidence="2">
    <location>
        <begin position="6"/>
        <end position="25"/>
    </location>
</feature>
<dbReference type="PANTHER" id="PTHR34978">
    <property type="entry name" value="POSSIBLE SENSOR-TRANSDUCER PROTEIN BLAR"/>
    <property type="match status" value="1"/>
</dbReference>
<dbReference type="PANTHER" id="PTHR34978:SF3">
    <property type="entry name" value="SLR0241 PROTEIN"/>
    <property type="match status" value="1"/>
</dbReference>
<comment type="similarity">
    <text evidence="1">Belongs to the TonB-dependent receptor family.</text>
</comment>
<dbReference type="InterPro" id="IPR039426">
    <property type="entry name" value="TonB-dep_rcpt-like"/>
</dbReference>
<dbReference type="EMBL" id="WSQA01000012">
    <property type="protein sequence ID" value="MVZ63401.1"/>
    <property type="molecule type" value="Genomic_DNA"/>
</dbReference>
<feature type="transmembrane region" description="Helical" evidence="2">
    <location>
        <begin position="179"/>
        <end position="198"/>
    </location>
</feature>
<dbReference type="GO" id="GO:0009279">
    <property type="term" value="C:cell outer membrane"/>
    <property type="evidence" value="ECO:0007669"/>
    <property type="project" value="UniProtKB-SubCell"/>
</dbReference>
<keyword evidence="1" id="KW-0813">Transport</keyword>
<proteinExistence type="inferred from homology"/>
<accession>A0A6N8L4M5</accession>
<evidence type="ECO:0000256" key="1">
    <source>
        <dbReference type="PROSITE-ProRule" id="PRU01360"/>
    </source>
</evidence>
<keyword evidence="1 2" id="KW-0472">Membrane</keyword>
<dbReference type="AlphaFoldDB" id="A0A6N8L4M5"/>
<dbReference type="RefSeq" id="WP_160370117.1">
    <property type="nucleotide sequence ID" value="NZ_WSQA01000012.1"/>
</dbReference>
<evidence type="ECO:0000313" key="4">
    <source>
        <dbReference type="EMBL" id="MVZ63401.1"/>
    </source>
</evidence>
<feature type="domain" description="Peptidase M56" evidence="3">
    <location>
        <begin position="154"/>
        <end position="256"/>
    </location>
</feature>
<dbReference type="PROSITE" id="PS52016">
    <property type="entry name" value="TONB_DEPENDENT_REC_3"/>
    <property type="match status" value="1"/>
</dbReference>
<evidence type="ECO:0000256" key="2">
    <source>
        <dbReference type="SAM" id="Phobius"/>
    </source>
</evidence>
<evidence type="ECO:0000313" key="5">
    <source>
        <dbReference type="Proteomes" id="UP000435036"/>
    </source>
</evidence>
<sequence>MDSIITYLLQVNLLLTLIFLGYRFLLKNLTFYHLNRVYLLFGSLYAFVYPFLDLKSWFGSKVEVPVGEVLSYLPIDLLPNAQASDSWLLSEVLVVFLALGGVFLFFKFLIQLLSLLRIHRHSEASSWREYLFRNVVFPIAPFSFFNKIYIHREQHQEGELYDIFKHEHIHVEGHHTWDVLWFEMVLISCWFNPFVWFMRKAVRQNLEFLTDQQVLDKGVDRQSYQYSLLHVTKQGAQVGISNQFNFKTLKKRIMMMNKKRSSKLELSKYAFLLPVFLLAGASFTVNKAEAKIEKVVETVKSTDLHSLSRSLSVNFQQQDTSKASLKANEEVVVKGRVIGVDFAGKEVAGSRQGTDSVKNRLVGEGRKELVVRGKPSLFRALQLSDSSKRPIVILDGQRMPADFDASLIDTERIDKVVVVNGEHAKPYGLDGKEAALVITSKQKREPNVQMKIRGLSTEPDKIFLKVDDVVMPYANASELNPNQIHSMQVLKNPEKLKELGAEGKEAAILIETKEYAKKMGRPDKPIAVTLGKGNLNTIGRGMPDNVLYILNGKEVQKAEFEALKKTDINSIDVLKGEQAVSAFGARASEGVIRITTKTDEDRKFGNINRELHSISVRGRKGKGWDDYPKGTYFIVDGKPSSLKKVKELNRDDIKQIDKLGGNRAVTYYGDKAKDGAVVISTKGQKK</sequence>
<keyword evidence="2" id="KW-1133">Transmembrane helix</keyword>
<dbReference type="Pfam" id="PF05569">
    <property type="entry name" value="Peptidase_M56"/>
    <property type="match status" value="1"/>
</dbReference>
<gene>
    <name evidence="4" type="ORF">GQF63_15345</name>
</gene>
<dbReference type="Proteomes" id="UP000435036">
    <property type="component" value="Unassembled WGS sequence"/>
</dbReference>
<dbReference type="SUPFAM" id="SSF56935">
    <property type="entry name" value="Porins"/>
    <property type="match status" value="1"/>
</dbReference>
<organism evidence="4 5">
    <name type="scientific">Sphingobacterium humi</name>
    <dbReference type="NCBI Taxonomy" id="1796905"/>
    <lineage>
        <taxon>Bacteria</taxon>
        <taxon>Pseudomonadati</taxon>
        <taxon>Bacteroidota</taxon>
        <taxon>Sphingobacteriia</taxon>
        <taxon>Sphingobacteriales</taxon>
        <taxon>Sphingobacteriaceae</taxon>
        <taxon>Sphingobacterium</taxon>
    </lineage>
</organism>
<evidence type="ECO:0000259" key="3">
    <source>
        <dbReference type="Pfam" id="PF05569"/>
    </source>
</evidence>
<feature type="transmembrane region" description="Helical" evidence="2">
    <location>
        <begin position="266"/>
        <end position="285"/>
    </location>
</feature>
<keyword evidence="5" id="KW-1185">Reference proteome</keyword>
<dbReference type="InterPro" id="IPR037066">
    <property type="entry name" value="Plug_dom_sf"/>
</dbReference>